<dbReference type="AlphaFoldDB" id="A0A498NUD9"/>
<keyword evidence="2" id="KW-0677">Repeat</keyword>
<dbReference type="Pfam" id="PF25469">
    <property type="entry name" value="WHD_NWD1"/>
    <property type="match status" value="1"/>
</dbReference>
<dbReference type="PANTHER" id="PTHR19871">
    <property type="entry name" value="BETA TRANSDUCIN-RELATED PROTEIN"/>
    <property type="match status" value="1"/>
</dbReference>
<proteinExistence type="predicted"/>
<evidence type="ECO:0000259" key="3">
    <source>
        <dbReference type="Pfam" id="PF25469"/>
    </source>
</evidence>
<dbReference type="PANTHER" id="PTHR19871:SF29">
    <property type="entry name" value="NACHT AND WD REPEAT DOMAIN-CONTAINING PROTEIN 2-LIKE"/>
    <property type="match status" value="1"/>
</dbReference>
<gene>
    <name evidence="4" type="ORF">ROHU_014296</name>
</gene>
<dbReference type="EMBL" id="QBIY01011128">
    <property type="protein sequence ID" value="RXN35296.1"/>
    <property type="molecule type" value="Genomic_DNA"/>
</dbReference>
<reference evidence="4 5" key="1">
    <citation type="submission" date="2018-03" db="EMBL/GenBank/DDBJ databases">
        <title>Draft genome sequence of Rohu Carp (Labeo rohita).</title>
        <authorList>
            <person name="Das P."/>
            <person name="Kushwaha B."/>
            <person name="Joshi C.G."/>
            <person name="Kumar D."/>
            <person name="Nagpure N.S."/>
            <person name="Sahoo L."/>
            <person name="Das S.P."/>
            <person name="Bit A."/>
            <person name="Patnaik S."/>
            <person name="Meher P.K."/>
            <person name="Jayasankar P."/>
            <person name="Koringa P.G."/>
            <person name="Patel N.V."/>
            <person name="Hinsu A.T."/>
            <person name="Kumar R."/>
            <person name="Pandey M."/>
            <person name="Agarwal S."/>
            <person name="Srivastava S."/>
            <person name="Singh M."/>
            <person name="Iquebal M.A."/>
            <person name="Jaiswal S."/>
            <person name="Angadi U.B."/>
            <person name="Kumar N."/>
            <person name="Raza M."/>
            <person name="Shah T.M."/>
            <person name="Rai A."/>
            <person name="Jena J.K."/>
        </authorList>
    </citation>
    <scope>NUCLEOTIDE SEQUENCE [LARGE SCALE GENOMIC DNA]</scope>
    <source>
        <strain evidence="4">DASCIFA01</strain>
        <tissue evidence="4">Testis</tissue>
    </source>
</reference>
<evidence type="ECO:0000313" key="4">
    <source>
        <dbReference type="EMBL" id="RXN35296.1"/>
    </source>
</evidence>
<keyword evidence="5" id="KW-1185">Reference proteome</keyword>
<accession>A0A498NUD9</accession>
<feature type="domain" description="NWD1/2-like winged helix-turn-helix" evidence="3">
    <location>
        <begin position="31"/>
        <end position="93"/>
    </location>
</feature>
<name>A0A498NUD9_LABRO</name>
<dbReference type="STRING" id="84645.A0A498NUD9"/>
<dbReference type="InterPro" id="IPR057588">
    <property type="entry name" value="NWD1/2-like_WH"/>
</dbReference>
<evidence type="ECO:0000313" key="5">
    <source>
        <dbReference type="Proteomes" id="UP000290572"/>
    </source>
</evidence>
<comment type="caution">
    <text evidence="4">The sequence shown here is derived from an EMBL/GenBank/DDBJ whole genome shotgun (WGS) entry which is preliminary data.</text>
</comment>
<dbReference type="Proteomes" id="UP000290572">
    <property type="component" value="Unassembled WGS sequence"/>
</dbReference>
<organism evidence="4 5">
    <name type="scientific">Labeo rohita</name>
    <name type="common">Indian major carp</name>
    <name type="synonym">Cyprinus rohita</name>
    <dbReference type="NCBI Taxonomy" id="84645"/>
    <lineage>
        <taxon>Eukaryota</taxon>
        <taxon>Metazoa</taxon>
        <taxon>Chordata</taxon>
        <taxon>Craniata</taxon>
        <taxon>Vertebrata</taxon>
        <taxon>Euteleostomi</taxon>
        <taxon>Actinopterygii</taxon>
        <taxon>Neopterygii</taxon>
        <taxon>Teleostei</taxon>
        <taxon>Ostariophysi</taxon>
        <taxon>Cypriniformes</taxon>
        <taxon>Cyprinidae</taxon>
        <taxon>Labeoninae</taxon>
        <taxon>Labeonini</taxon>
        <taxon>Labeo</taxon>
    </lineage>
</organism>
<evidence type="ECO:0000256" key="1">
    <source>
        <dbReference type="ARBA" id="ARBA00022574"/>
    </source>
</evidence>
<keyword evidence="1" id="KW-0853">WD repeat</keyword>
<sequence length="119" mass="13294">MYVNQAFKKCSVPLYVELLHRQAFHWNSESEITENSLVQEVHNNIVLIFDHLERKHGKDVVSKALSYLTLARYGITAAELTDVLSCDDEVLASFLPPGNTIPLTDGSVGVYAVNDTKMV</sequence>
<protein>
    <submittedName>
        <fullName evidence="4">NACHT and WD repeat domain-containing 2-like protein</fullName>
    </submittedName>
</protein>
<dbReference type="InterPro" id="IPR052752">
    <property type="entry name" value="NACHT-WD_repeat"/>
</dbReference>
<evidence type="ECO:0000256" key="2">
    <source>
        <dbReference type="ARBA" id="ARBA00022737"/>
    </source>
</evidence>